<dbReference type="InterPro" id="IPR020373">
    <property type="entry name" value="Kgd4/YMR-31"/>
</dbReference>
<reference evidence="4 5" key="1">
    <citation type="journal article" date="2011" name="Proc. Natl. Acad. Sci. U.S.A.">
        <title>Evolutionary erosion of yeast sex chromosomes by mating-type switching accidents.</title>
        <authorList>
            <person name="Gordon J.L."/>
            <person name="Armisen D."/>
            <person name="Proux-Wera E."/>
            <person name="Oheigeartaigh S.S."/>
            <person name="Byrne K.P."/>
            <person name="Wolfe K.H."/>
        </authorList>
    </citation>
    <scope>NUCLEOTIDE SEQUENCE [LARGE SCALE GENOMIC DNA]</scope>
    <source>
        <strain evidence="5">ATCC 34711 / CBS 6284 / DSM 70876 / NBRC 10599 / NRRL Y-10934 / UCD 77-7</strain>
    </source>
</reference>
<dbReference type="GO" id="GO:0004591">
    <property type="term" value="F:oxoglutarate dehydrogenase (succinyl-transferring) activity"/>
    <property type="evidence" value="ECO:0007669"/>
    <property type="project" value="EnsemblFungi"/>
</dbReference>
<dbReference type="EMBL" id="HE806324">
    <property type="protein sequence ID" value="CCH63003.1"/>
    <property type="molecule type" value="Genomic_DNA"/>
</dbReference>
<keyword evidence="5" id="KW-1185">Reference proteome</keyword>
<organism evidence="4 5">
    <name type="scientific">Henningerozyma blattae (strain ATCC 34711 / CBS 6284 / DSM 70876 / NBRC 10599 / NRRL Y-10934 / UCD 77-7)</name>
    <name type="common">Yeast</name>
    <name type="synonym">Tetrapisispora blattae</name>
    <dbReference type="NCBI Taxonomy" id="1071380"/>
    <lineage>
        <taxon>Eukaryota</taxon>
        <taxon>Fungi</taxon>
        <taxon>Dikarya</taxon>
        <taxon>Ascomycota</taxon>
        <taxon>Saccharomycotina</taxon>
        <taxon>Saccharomycetes</taxon>
        <taxon>Saccharomycetales</taxon>
        <taxon>Saccharomycetaceae</taxon>
        <taxon>Henningerozyma</taxon>
    </lineage>
</organism>
<evidence type="ECO:0000313" key="5">
    <source>
        <dbReference type="Proteomes" id="UP000002866"/>
    </source>
</evidence>
<dbReference type="eggNOG" id="ENOG502S4IB">
    <property type="taxonomic scope" value="Eukaryota"/>
</dbReference>
<dbReference type="Proteomes" id="UP000002866">
    <property type="component" value="Chromosome 9"/>
</dbReference>
<evidence type="ECO:0000256" key="2">
    <source>
        <dbReference type="ARBA" id="ARBA00023128"/>
    </source>
</evidence>
<dbReference type="GO" id="GO:0006103">
    <property type="term" value="P:2-oxoglutarate metabolic process"/>
    <property type="evidence" value="ECO:0007669"/>
    <property type="project" value="EnsemblFungi"/>
</dbReference>
<proteinExistence type="inferred from homology"/>
<evidence type="ECO:0008006" key="6">
    <source>
        <dbReference type="Google" id="ProtNLM"/>
    </source>
</evidence>
<dbReference type="HOGENOM" id="CLU_1981974_0_0_1"/>
<dbReference type="Pfam" id="PF10937">
    <property type="entry name" value="Kgd4-YMR31"/>
    <property type="match status" value="1"/>
</dbReference>
<dbReference type="GO" id="GO:0045252">
    <property type="term" value="C:oxoglutarate dehydrogenase complex"/>
    <property type="evidence" value="ECO:0007669"/>
    <property type="project" value="EnsemblFungi"/>
</dbReference>
<name>I2H9F1_HENB6</name>
<dbReference type="KEGG" id="tbl:TBLA_0I03500"/>
<evidence type="ECO:0000256" key="3">
    <source>
        <dbReference type="ARBA" id="ARBA00043970"/>
    </source>
</evidence>
<dbReference type="GO" id="GO:0006099">
    <property type="term" value="P:tricarboxylic acid cycle"/>
    <property type="evidence" value="ECO:0007669"/>
    <property type="project" value="EnsemblFungi"/>
</dbReference>
<dbReference type="GeneID" id="14498180"/>
<dbReference type="RefSeq" id="XP_004182522.1">
    <property type="nucleotide sequence ID" value="XM_004182474.1"/>
</dbReference>
<dbReference type="OMA" id="AYEPMIK"/>
<dbReference type="FunCoup" id="I2H9F1">
    <property type="interactions" value="104"/>
</dbReference>
<accession>I2H9F1</accession>
<comment type="similarity">
    <text evidence="3">Belongs to the alpha-ketoglutarate dehydrogenase component 4 family.</text>
</comment>
<keyword evidence="2" id="KW-0496">Mitochondrion</keyword>
<gene>
    <name evidence="4" type="primary">TBLA0I03500</name>
    <name evidence="4" type="ORF">TBLA_0I03500</name>
</gene>
<dbReference type="InParanoid" id="I2H9F1"/>
<evidence type="ECO:0000256" key="1">
    <source>
        <dbReference type="ARBA" id="ARBA00004173"/>
    </source>
</evidence>
<dbReference type="GO" id="GO:0005761">
    <property type="term" value="C:mitochondrial ribosome"/>
    <property type="evidence" value="ECO:0007669"/>
    <property type="project" value="EnsemblFungi"/>
</dbReference>
<comment type="subcellular location">
    <subcellularLocation>
        <location evidence="1">Mitochondrion</location>
    </subcellularLocation>
</comment>
<evidence type="ECO:0000313" key="4">
    <source>
        <dbReference type="EMBL" id="CCH63003.1"/>
    </source>
</evidence>
<dbReference type="AlphaFoldDB" id="I2H9F1"/>
<dbReference type="GO" id="GO:0003735">
    <property type="term" value="F:structural constituent of ribosome"/>
    <property type="evidence" value="ECO:0007669"/>
    <property type="project" value="EnsemblFungi"/>
</dbReference>
<protein>
    <recommendedName>
        <fullName evidence="6">37S ribosomal protein YMR-31, mitochondrial</fullName>
    </recommendedName>
</protein>
<dbReference type="OrthoDB" id="2116030at2759"/>
<sequence>MTTSTSIKLAKAYSPMIKFLGAHPTFPPHPDTLVPHPMAANGILPGSSECIPAGEFLTKLRPFQVFKYQSTTQNSKQSSAGKYVFKNRPLESNEVDSVTKLPSWLRYKPIDQNEIDTINGGGVI</sequence>